<dbReference type="PANTHER" id="PTHR43214:SF1">
    <property type="entry name" value="TRANSCRIPTIONAL REGULATORY PROTEIN COMA"/>
    <property type="match status" value="1"/>
</dbReference>
<dbReference type="Proteomes" id="UP000266552">
    <property type="component" value="Chromosome"/>
</dbReference>
<dbReference type="CDD" id="cd17535">
    <property type="entry name" value="REC_NarL-like"/>
    <property type="match status" value="1"/>
</dbReference>
<evidence type="ECO:0000256" key="4">
    <source>
        <dbReference type="ARBA" id="ARBA00023163"/>
    </source>
</evidence>
<feature type="domain" description="Response regulatory" evidence="7">
    <location>
        <begin position="4"/>
        <end position="119"/>
    </location>
</feature>
<dbReference type="InterPro" id="IPR011006">
    <property type="entry name" value="CheY-like_superfamily"/>
</dbReference>
<gene>
    <name evidence="8" type="ORF">D5F53_22770</name>
</gene>
<dbReference type="SUPFAM" id="SSF46894">
    <property type="entry name" value="C-terminal effector domain of the bipartite response regulators"/>
    <property type="match status" value="1"/>
</dbReference>
<reference evidence="8 9" key="1">
    <citation type="submission" date="2018-09" db="EMBL/GenBank/DDBJ databases">
        <title>Genome Sequence of Paenibacillus lautus Strain E7593-69, Azo Dye-Degrading Bacteria, Isolated from Commercial Tattoo Inks.</title>
        <authorList>
            <person name="Nho S.W."/>
            <person name="Kim S.-J."/>
            <person name="Kweon O."/>
            <person name="Cerniglia C.E."/>
        </authorList>
    </citation>
    <scope>NUCLEOTIDE SEQUENCE [LARGE SCALE GENOMIC DNA]</scope>
    <source>
        <strain evidence="8 9">E7593-69</strain>
    </source>
</reference>
<dbReference type="CDD" id="cd06170">
    <property type="entry name" value="LuxR_C_like"/>
    <property type="match status" value="1"/>
</dbReference>
<evidence type="ECO:0000256" key="3">
    <source>
        <dbReference type="ARBA" id="ARBA00023125"/>
    </source>
</evidence>
<evidence type="ECO:0000313" key="9">
    <source>
        <dbReference type="Proteomes" id="UP000266552"/>
    </source>
</evidence>
<keyword evidence="4" id="KW-0804">Transcription</keyword>
<dbReference type="PROSITE" id="PS00622">
    <property type="entry name" value="HTH_LUXR_1"/>
    <property type="match status" value="1"/>
</dbReference>
<feature type="domain" description="HTH luxR-type" evidence="6">
    <location>
        <begin position="146"/>
        <end position="211"/>
    </location>
</feature>
<dbReference type="PROSITE" id="PS50110">
    <property type="entry name" value="RESPONSE_REGULATORY"/>
    <property type="match status" value="1"/>
</dbReference>
<dbReference type="SMART" id="SM00448">
    <property type="entry name" value="REC"/>
    <property type="match status" value="1"/>
</dbReference>
<keyword evidence="1 5" id="KW-0597">Phosphoprotein</keyword>
<evidence type="ECO:0000259" key="7">
    <source>
        <dbReference type="PROSITE" id="PS50110"/>
    </source>
</evidence>
<dbReference type="EMBL" id="CP032412">
    <property type="protein sequence ID" value="AYB45942.1"/>
    <property type="molecule type" value="Genomic_DNA"/>
</dbReference>
<dbReference type="Pfam" id="PF00072">
    <property type="entry name" value="Response_reg"/>
    <property type="match status" value="1"/>
</dbReference>
<keyword evidence="3 8" id="KW-0238">DNA-binding</keyword>
<dbReference type="KEGG" id="plw:D5F53_22770"/>
<accession>A0A385TTZ6</accession>
<dbReference type="InterPro" id="IPR039420">
    <property type="entry name" value="WalR-like"/>
</dbReference>
<evidence type="ECO:0000313" key="8">
    <source>
        <dbReference type="EMBL" id="AYB45942.1"/>
    </source>
</evidence>
<dbReference type="InterPro" id="IPR016032">
    <property type="entry name" value="Sig_transdc_resp-reg_C-effctor"/>
</dbReference>
<dbReference type="InterPro" id="IPR058245">
    <property type="entry name" value="NreC/VraR/RcsB-like_REC"/>
</dbReference>
<dbReference type="InterPro" id="IPR000792">
    <property type="entry name" value="Tscrpt_reg_LuxR_C"/>
</dbReference>
<dbReference type="PRINTS" id="PR00038">
    <property type="entry name" value="HTHLUXR"/>
</dbReference>
<evidence type="ECO:0000259" key="6">
    <source>
        <dbReference type="PROSITE" id="PS50043"/>
    </source>
</evidence>
<dbReference type="RefSeq" id="WP_119849583.1">
    <property type="nucleotide sequence ID" value="NZ_CP032412.1"/>
</dbReference>
<dbReference type="GO" id="GO:0000160">
    <property type="term" value="P:phosphorelay signal transduction system"/>
    <property type="evidence" value="ECO:0007669"/>
    <property type="project" value="InterPro"/>
</dbReference>
<organism evidence="8 9">
    <name type="scientific">Paenibacillus lautus</name>
    <name type="common">Bacillus lautus</name>
    <dbReference type="NCBI Taxonomy" id="1401"/>
    <lineage>
        <taxon>Bacteria</taxon>
        <taxon>Bacillati</taxon>
        <taxon>Bacillota</taxon>
        <taxon>Bacilli</taxon>
        <taxon>Bacillales</taxon>
        <taxon>Paenibacillaceae</taxon>
        <taxon>Paenibacillus</taxon>
    </lineage>
</organism>
<evidence type="ECO:0000256" key="2">
    <source>
        <dbReference type="ARBA" id="ARBA00023015"/>
    </source>
</evidence>
<feature type="modified residue" description="4-aspartylphosphate" evidence="5">
    <location>
        <position position="54"/>
    </location>
</feature>
<name>A0A385TTZ6_PAELA</name>
<dbReference type="GO" id="GO:0006355">
    <property type="term" value="P:regulation of DNA-templated transcription"/>
    <property type="evidence" value="ECO:0007669"/>
    <property type="project" value="InterPro"/>
</dbReference>
<dbReference type="InterPro" id="IPR001789">
    <property type="entry name" value="Sig_transdc_resp-reg_receiver"/>
</dbReference>
<dbReference type="GO" id="GO:0003677">
    <property type="term" value="F:DNA binding"/>
    <property type="evidence" value="ECO:0007669"/>
    <property type="project" value="UniProtKB-KW"/>
</dbReference>
<dbReference type="Pfam" id="PF00196">
    <property type="entry name" value="GerE"/>
    <property type="match status" value="1"/>
</dbReference>
<evidence type="ECO:0000256" key="5">
    <source>
        <dbReference type="PROSITE-ProRule" id="PRU00169"/>
    </source>
</evidence>
<dbReference type="Gene3D" id="3.40.50.2300">
    <property type="match status" value="1"/>
</dbReference>
<evidence type="ECO:0000256" key="1">
    <source>
        <dbReference type="ARBA" id="ARBA00022553"/>
    </source>
</evidence>
<dbReference type="SMART" id="SM00421">
    <property type="entry name" value="HTH_LUXR"/>
    <property type="match status" value="1"/>
</dbReference>
<sequence length="222" mass="24575">MKIDILLVDDHPSVMEGTKVLLEQEKDMFVKLANTPERALELVHTERFDVMLIDMHMPGMNGIDLAKQILRIAPDAVMLIYTGFEVSNHFNLIMEAGLAGFVSKTSGKEQLVTAVRCALRGEVVLPLTLVKQLRRVTANGPERTAGAPAAQSITDKEYSILKEIARGRSNKEIAGTVIMSQRSLEYCLTNLFQKLNVKSRIEAALKAKQMGILSDSDFAQMS</sequence>
<dbReference type="PROSITE" id="PS50043">
    <property type="entry name" value="HTH_LUXR_2"/>
    <property type="match status" value="1"/>
</dbReference>
<keyword evidence="9" id="KW-1185">Reference proteome</keyword>
<proteinExistence type="predicted"/>
<dbReference type="SUPFAM" id="SSF52172">
    <property type="entry name" value="CheY-like"/>
    <property type="match status" value="1"/>
</dbReference>
<protein>
    <submittedName>
        <fullName evidence="8">DNA-binding response regulator</fullName>
    </submittedName>
</protein>
<dbReference type="PANTHER" id="PTHR43214">
    <property type="entry name" value="TWO-COMPONENT RESPONSE REGULATOR"/>
    <property type="match status" value="1"/>
</dbReference>
<keyword evidence="2" id="KW-0805">Transcription regulation</keyword>
<dbReference type="AlphaFoldDB" id="A0A385TTZ6"/>